<dbReference type="EMBL" id="BK059106">
    <property type="protein sequence ID" value="DAE31264.1"/>
    <property type="molecule type" value="Genomic_DNA"/>
</dbReference>
<proteinExistence type="predicted"/>
<sequence length="107" mass="12444">MFPHFKHFTFQRLILFPVLGLTYLFSETPNTTKSPCRSPVKSLFAIDDSFSPVNMHHCKITVRMRVSNIIQKVLDFFKSSCFFKIEEDASSGFGRYSQALNRLCRLK</sequence>
<protein>
    <submittedName>
        <fullName evidence="1">Uncharacterized protein</fullName>
    </submittedName>
</protein>
<organism evidence="1">
    <name type="scientific">virus sp. ctHG14</name>
    <dbReference type="NCBI Taxonomy" id="2827626"/>
    <lineage>
        <taxon>Viruses</taxon>
    </lineage>
</organism>
<name>A0A8S5RIQ5_9VIRU</name>
<reference evidence="1" key="1">
    <citation type="journal article" date="2021" name="Proc. Natl. Acad. Sci. U.S.A.">
        <title>A Catalog of Tens of Thousands of Viruses from Human Metagenomes Reveals Hidden Associations with Chronic Diseases.</title>
        <authorList>
            <person name="Tisza M.J."/>
            <person name="Buck C.B."/>
        </authorList>
    </citation>
    <scope>NUCLEOTIDE SEQUENCE</scope>
    <source>
        <strain evidence="1">CtHG14</strain>
    </source>
</reference>
<evidence type="ECO:0000313" key="1">
    <source>
        <dbReference type="EMBL" id="DAE31264.1"/>
    </source>
</evidence>
<accession>A0A8S5RIQ5</accession>